<protein>
    <submittedName>
        <fullName evidence="3">Fasciclin domain-containing protein</fullName>
    </submittedName>
</protein>
<evidence type="ECO:0000313" key="4">
    <source>
        <dbReference type="Proteomes" id="UP001172083"/>
    </source>
</evidence>
<feature type="domain" description="FAS1" evidence="2">
    <location>
        <begin position="38"/>
        <end position="168"/>
    </location>
</feature>
<feature type="signal peptide" evidence="1">
    <location>
        <begin position="1"/>
        <end position="27"/>
    </location>
</feature>
<dbReference type="SUPFAM" id="SSF82153">
    <property type="entry name" value="FAS1 domain"/>
    <property type="match status" value="4"/>
</dbReference>
<dbReference type="Proteomes" id="UP001172083">
    <property type="component" value="Unassembled WGS sequence"/>
</dbReference>
<dbReference type="EMBL" id="JAUJEB010000001">
    <property type="protein sequence ID" value="MDN5212248.1"/>
    <property type="molecule type" value="Genomic_DNA"/>
</dbReference>
<comment type="caution">
    <text evidence="3">The sequence shown here is derived from an EMBL/GenBank/DDBJ whole genome shotgun (WGS) entry which is preliminary data.</text>
</comment>
<dbReference type="RefSeq" id="WP_346757570.1">
    <property type="nucleotide sequence ID" value="NZ_JAUJEB010000001.1"/>
</dbReference>
<dbReference type="Pfam" id="PF02469">
    <property type="entry name" value="Fasciclin"/>
    <property type="match status" value="4"/>
</dbReference>
<feature type="domain" description="FAS1" evidence="2">
    <location>
        <begin position="452"/>
        <end position="594"/>
    </location>
</feature>
<keyword evidence="1" id="KW-0732">Signal</keyword>
<evidence type="ECO:0000313" key="3">
    <source>
        <dbReference type="EMBL" id="MDN5212248.1"/>
    </source>
</evidence>
<dbReference type="InterPro" id="IPR036378">
    <property type="entry name" value="FAS1_dom_sf"/>
</dbReference>
<proteinExistence type="predicted"/>
<dbReference type="InterPro" id="IPR050904">
    <property type="entry name" value="Adhesion/Biosynth-related"/>
</dbReference>
<feature type="domain" description="FAS1" evidence="2">
    <location>
        <begin position="320"/>
        <end position="449"/>
    </location>
</feature>
<evidence type="ECO:0000256" key="1">
    <source>
        <dbReference type="SAM" id="SignalP"/>
    </source>
</evidence>
<dbReference type="Gene3D" id="2.30.180.10">
    <property type="entry name" value="FAS1 domain"/>
    <property type="match status" value="4"/>
</dbReference>
<dbReference type="PANTHER" id="PTHR10900:SF77">
    <property type="entry name" value="FI19380P1"/>
    <property type="match status" value="1"/>
</dbReference>
<evidence type="ECO:0000259" key="2">
    <source>
        <dbReference type="PROSITE" id="PS50213"/>
    </source>
</evidence>
<name>A0ABT8L3F6_9BACT</name>
<feature type="domain" description="FAS1" evidence="2">
    <location>
        <begin position="178"/>
        <end position="311"/>
    </location>
</feature>
<organism evidence="3 4">
    <name type="scientific">Agaribacillus aureus</name>
    <dbReference type="NCBI Taxonomy" id="3051825"/>
    <lineage>
        <taxon>Bacteria</taxon>
        <taxon>Pseudomonadati</taxon>
        <taxon>Bacteroidota</taxon>
        <taxon>Cytophagia</taxon>
        <taxon>Cytophagales</taxon>
        <taxon>Splendidivirgaceae</taxon>
        <taxon>Agaribacillus</taxon>
    </lineage>
</organism>
<dbReference type="PROSITE" id="PS51257">
    <property type="entry name" value="PROKAR_LIPOPROTEIN"/>
    <property type="match status" value="1"/>
</dbReference>
<reference evidence="3" key="1">
    <citation type="submission" date="2023-06" db="EMBL/GenBank/DDBJ databases">
        <title>Genomic of Agaribacillus aureum.</title>
        <authorList>
            <person name="Wang G."/>
        </authorList>
    </citation>
    <scope>NUCLEOTIDE SEQUENCE</scope>
    <source>
        <strain evidence="3">BMA12</strain>
    </source>
</reference>
<sequence length="599" mass="62878">MNKIKLARNIYSIFLMLGMALFVFTSCDDDDDGPAPAEKNIVELAQDTQELSTLVSALTAADLAGTFTGTDEFTVFAPTNQAFEDLGTTLDELLKPENQDQLANILKYHVVAGKLLSSNLSNSDLNTLLTGETVTVNTDNGVRINDANVVTPDVEASNGVVHIIDKVLLPPDPTIAEELIRAGADTGDNGLSILLGILTSAGYEDLLNAASNETSTLTVFAPNNAAFNSLLASLGLSLDQLTPDVVRDIIEYHILPIVAKSTDLAAQDYPTLLTNESVTVSLDPVRIDEVDVVQADIETVNGVIHIIDQVLLPSEPTAVAGTVVGIAYFNKDFTTLTAALKKAELVSTLLMDGPYTVFAPTNAAFEAAGITDLDPLSKEALEPILLYHVLGSTVLSTDLSNGAAVPTLNPAEIYISLNDNGAFINGATEITTKDLTASNGVVHVIDLTLTPPANDIVQIAIDAGFSKLAEALTEAGLVATLQGDGPFTVFAPTDAAFDALYSTLGVSGPAEIDDAVLEDVLLYHVLSGRVFSSDLSDGLQATTLSDAEDPSQLTINIGDNVTITDNDDNSADAMVSDTNILGTNGVIHVIDAVILPVTL</sequence>
<accession>A0ABT8L3F6</accession>
<dbReference type="PANTHER" id="PTHR10900">
    <property type="entry name" value="PERIOSTIN-RELATED"/>
    <property type="match status" value="1"/>
</dbReference>
<keyword evidence="4" id="KW-1185">Reference proteome</keyword>
<dbReference type="PROSITE" id="PS50213">
    <property type="entry name" value="FAS1"/>
    <property type="match status" value="4"/>
</dbReference>
<feature type="chain" id="PRO_5045448772" evidence="1">
    <location>
        <begin position="28"/>
        <end position="599"/>
    </location>
</feature>
<dbReference type="SMART" id="SM00554">
    <property type="entry name" value="FAS1"/>
    <property type="match status" value="4"/>
</dbReference>
<dbReference type="InterPro" id="IPR000782">
    <property type="entry name" value="FAS1_domain"/>
</dbReference>
<gene>
    <name evidence="3" type="ORF">QQ020_09315</name>
</gene>